<keyword evidence="4 5" id="KW-0486">Methionine biosynthesis</keyword>
<dbReference type="NCBIfam" id="TIGR03333">
    <property type="entry name" value="salvage_mtnX"/>
    <property type="match status" value="1"/>
</dbReference>
<name>A0A3D8GVI2_9BACI</name>
<comment type="function">
    <text evidence="5">Dephosphorylates 2-hydroxy-3-keto-5-methylthiopentenyl-1-phosphate (HK-MTPenyl-1-P) yielding 1,2-dihydroxy-3-keto-5-methylthiopentene (DHK-MTPene).</text>
</comment>
<keyword evidence="8" id="KW-1185">Reference proteome</keyword>
<reference evidence="7 8" key="1">
    <citation type="submission" date="2018-07" db="EMBL/GenBank/DDBJ databases">
        <title>Bacillus sp. YLB-04 draft genome sequence.</title>
        <authorList>
            <person name="Yu L."/>
            <person name="Tang X."/>
        </authorList>
    </citation>
    <scope>NUCLEOTIDE SEQUENCE [LARGE SCALE GENOMIC DNA]</scope>
    <source>
        <strain evidence="7 8">YLB-04</strain>
    </source>
</reference>
<dbReference type="EMBL" id="QNQT01000001">
    <property type="protein sequence ID" value="RDU38372.1"/>
    <property type="molecule type" value="Genomic_DNA"/>
</dbReference>
<dbReference type="GO" id="GO:0036424">
    <property type="term" value="F:L-phosphoserine phosphatase activity"/>
    <property type="evidence" value="ECO:0007669"/>
    <property type="project" value="TreeGrafter"/>
</dbReference>
<dbReference type="InterPro" id="IPR050582">
    <property type="entry name" value="HAD-like_SerB"/>
</dbReference>
<keyword evidence="2 5" id="KW-0028">Amino-acid biosynthesis</keyword>
<dbReference type="EC" id="3.1.3.87" evidence="5 6"/>
<evidence type="ECO:0000256" key="6">
    <source>
        <dbReference type="NCBIfam" id="TIGR03333"/>
    </source>
</evidence>
<dbReference type="NCBIfam" id="NF007103">
    <property type="entry name" value="PRK09552.1"/>
    <property type="match status" value="1"/>
</dbReference>
<dbReference type="OrthoDB" id="9804940at2"/>
<evidence type="ECO:0000313" key="7">
    <source>
        <dbReference type="EMBL" id="RDU38372.1"/>
    </source>
</evidence>
<evidence type="ECO:0000256" key="2">
    <source>
        <dbReference type="ARBA" id="ARBA00022605"/>
    </source>
</evidence>
<dbReference type="InterPro" id="IPR036412">
    <property type="entry name" value="HAD-like_sf"/>
</dbReference>
<evidence type="ECO:0000256" key="5">
    <source>
        <dbReference type="HAMAP-Rule" id="MF_01680"/>
    </source>
</evidence>
<dbReference type="Gene3D" id="3.90.1470.20">
    <property type="match status" value="1"/>
</dbReference>
<dbReference type="Gene3D" id="3.40.50.1000">
    <property type="entry name" value="HAD superfamily/HAD-like"/>
    <property type="match status" value="1"/>
</dbReference>
<evidence type="ECO:0000313" key="8">
    <source>
        <dbReference type="Proteomes" id="UP000257144"/>
    </source>
</evidence>
<sequence>MKKPVIYCDFDGTVTEKDNIISIMKAFAPPEWEPIKDQILSGQISIRKGVGELFSLLSSSDKERIAEFVIGQAKIREGFGEFVAYAREEGIPLYIVSGGIDFFVLPLLSQYGPFDGVFCNTSDFSGETIEIHWPNSCDENCGNDCGCCKPSVIRRLGHGRDYFKIVIGDSVTDLEAAKQADFVLARDLLLEKCGEWELPHDSFNNFYDCIASIKKRTEVKERAC</sequence>
<dbReference type="HAMAP" id="MF_01680">
    <property type="entry name" value="Salvage_MtnX"/>
    <property type="match status" value="1"/>
</dbReference>
<dbReference type="PANTHER" id="PTHR43344">
    <property type="entry name" value="PHOSPHOSERINE PHOSPHATASE"/>
    <property type="match status" value="1"/>
</dbReference>
<keyword evidence="3 5" id="KW-0378">Hydrolase</keyword>
<dbReference type="GO" id="GO:0019509">
    <property type="term" value="P:L-methionine salvage from methylthioadenosine"/>
    <property type="evidence" value="ECO:0007669"/>
    <property type="project" value="UniProtKB-UniRule"/>
</dbReference>
<dbReference type="Proteomes" id="UP000257144">
    <property type="component" value="Unassembled WGS sequence"/>
</dbReference>
<proteinExistence type="inferred from homology"/>
<dbReference type="InterPro" id="IPR023214">
    <property type="entry name" value="HAD_sf"/>
</dbReference>
<accession>A0A3D8GVI2</accession>
<gene>
    <name evidence="5" type="primary">mtnX</name>
    <name evidence="7" type="ORF">DRW41_02045</name>
</gene>
<organism evidence="7 8">
    <name type="scientific">Neobacillus piezotolerans</name>
    <dbReference type="NCBI Taxonomy" id="2259171"/>
    <lineage>
        <taxon>Bacteria</taxon>
        <taxon>Bacillati</taxon>
        <taxon>Bacillota</taxon>
        <taxon>Bacilli</taxon>
        <taxon>Bacillales</taxon>
        <taxon>Bacillaceae</taxon>
        <taxon>Neobacillus</taxon>
    </lineage>
</organism>
<dbReference type="GO" id="GO:0006564">
    <property type="term" value="P:L-serine biosynthetic process"/>
    <property type="evidence" value="ECO:0007669"/>
    <property type="project" value="TreeGrafter"/>
</dbReference>
<dbReference type="GO" id="GO:0005737">
    <property type="term" value="C:cytoplasm"/>
    <property type="evidence" value="ECO:0007669"/>
    <property type="project" value="TreeGrafter"/>
</dbReference>
<protein>
    <recommendedName>
        <fullName evidence="5 6">2-hydroxy-3-keto-5-methylthiopentenyl-1-phosphate phosphatase</fullName>
        <shortName evidence="5">HK-MTPenyl-1-P phosphatase</shortName>
        <ecNumber evidence="5 6">3.1.3.87</ecNumber>
    </recommendedName>
</protein>
<comment type="catalytic activity">
    <reaction evidence="5">
        <text>2-hydroxy-5-methylsulfanyl-3-oxopent-1-enyl phosphate + H2O = 1,2-dihydroxy-5-(methylsulfanyl)pent-1-en-3-one + phosphate</text>
        <dbReference type="Rhea" id="RHEA:14481"/>
        <dbReference type="ChEBI" id="CHEBI:15377"/>
        <dbReference type="ChEBI" id="CHEBI:43474"/>
        <dbReference type="ChEBI" id="CHEBI:49252"/>
        <dbReference type="ChEBI" id="CHEBI:59505"/>
        <dbReference type="EC" id="3.1.3.87"/>
    </reaction>
</comment>
<comment type="pathway">
    <text evidence="5">Amino-acid biosynthesis; L-methionine biosynthesis via salvage pathway; L-methionine from S-methyl-5-thio-alpha-D-ribose 1-phosphate: step 4/6.</text>
</comment>
<dbReference type="RefSeq" id="WP_115450293.1">
    <property type="nucleotide sequence ID" value="NZ_QNQT01000001.1"/>
</dbReference>
<dbReference type="InterPro" id="IPR017718">
    <property type="entry name" value="HAD-SF_hydro_IB_MtnX"/>
</dbReference>
<dbReference type="NCBIfam" id="TIGR01488">
    <property type="entry name" value="HAD-SF-IB"/>
    <property type="match status" value="1"/>
</dbReference>
<dbReference type="SUPFAM" id="SSF56784">
    <property type="entry name" value="HAD-like"/>
    <property type="match status" value="1"/>
</dbReference>
<dbReference type="NCBIfam" id="TIGR01489">
    <property type="entry name" value="DKMTPPase-SF"/>
    <property type="match status" value="1"/>
</dbReference>
<comment type="caution">
    <text evidence="7">The sequence shown here is derived from an EMBL/GenBank/DDBJ whole genome shotgun (WGS) entry which is preliminary data.</text>
</comment>
<dbReference type="Pfam" id="PF12710">
    <property type="entry name" value="HAD"/>
    <property type="match status" value="1"/>
</dbReference>
<evidence type="ECO:0000256" key="1">
    <source>
        <dbReference type="ARBA" id="ARBA00009184"/>
    </source>
</evidence>
<dbReference type="CDD" id="cd07524">
    <property type="entry name" value="HAD_Pase"/>
    <property type="match status" value="1"/>
</dbReference>
<dbReference type="GO" id="GO:0043716">
    <property type="term" value="F:2-hydroxy-3-keto-5-methylthiopentenyl-1-phosphate phosphatase activity"/>
    <property type="evidence" value="ECO:0007669"/>
    <property type="project" value="UniProtKB-UniRule"/>
</dbReference>
<comment type="similarity">
    <text evidence="5">Belongs to the HAD-like hydrolase superfamily. MtnX family.</text>
</comment>
<dbReference type="PANTHER" id="PTHR43344:SF21">
    <property type="entry name" value="POLYOL PHOSPHATE PHOSPHATASE PYP1"/>
    <property type="match status" value="1"/>
</dbReference>
<dbReference type="InterPro" id="IPR006384">
    <property type="entry name" value="HAD_hydro_PyrdxlP_Pase-like"/>
</dbReference>
<dbReference type="UniPathway" id="UPA00904">
    <property type="reaction ID" value="UER00877"/>
</dbReference>
<evidence type="ECO:0000256" key="4">
    <source>
        <dbReference type="ARBA" id="ARBA00023167"/>
    </source>
</evidence>
<comment type="similarity">
    <text evidence="1">Belongs to the HAD-like hydrolase superfamily. SerB family.</text>
</comment>
<evidence type="ECO:0000256" key="3">
    <source>
        <dbReference type="ARBA" id="ARBA00022801"/>
    </source>
</evidence>
<dbReference type="GO" id="GO:0000287">
    <property type="term" value="F:magnesium ion binding"/>
    <property type="evidence" value="ECO:0007669"/>
    <property type="project" value="TreeGrafter"/>
</dbReference>
<dbReference type="AlphaFoldDB" id="A0A3D8GVI2"/>